<comment type="similarity">
    <text evidence="1">In the N-terminal section; belongs to the CRISPR-associated nuclease Cas3-HD family.</text>
</comment>
<comment type="similarity">
    <text evidence="2">In the central section; belongs to the CRISPR-associated helicase Cas3 family.</text>
</comment>
<protein>
    <submittedName>
        <fullName evidence="12">CRISPR-associated helicase Cas3</fullName>
    </submittedName>
</protein>
<dbReference type="Gene3D" id="3.40.50.300">
    <property type="entry name" value="P-loop containing nucleotide triphosphate hydrolases"/>
    <property type="match status" value="1"/>
</dbReference>
<dbReference type="Gene3D" id="1.10.3210.30">
    <property type="match status" value="1"/>
</dbReference>
<evidence type="ECO:0000313" key="13">
    <source>
        <dbReference type="Proteomes" id="UP000053372"/>
    </source>
</evidence>
<keyword evidence="3" id="KW-0540">Nuclease</keyword>
<dbReference type="SMART" id="SM00490">
    <property type="entry name" value="HELICc"/>
    <property type="match status" value="1"/>
</dbReference>
<keyword evidence="4" id="KW-0479">Metal-binding</keyword>
<dbReference type="GO" id="GO:0046872">
    <property type="term" value="F:metal ion binding"/>
    <property type="evidence" value="ECO:0007669"/>
    <property type="project" value="UniProtKB-KW"/>
</dbReference>
<evidence type="ECO:0000256" key="3">
    <source>
        <dbReference type="ARBA" id="ARBA00022722"/>
    </source>
</evidence>
<dbReference type="AlphaFoldDB" id="A0A0V7ZNN1"/>
<dbReference type="PANTHER" id="PTHR47959:SF16">
    <property type="entry name" value="CRISPR-ASSOCIATED NUCLEASE_HELICASE CAS3-RELATED"/>
    <property type="match status" value="1"/>
</dbReference>
<comment type="caution">
    <text evidence="12">The sequence shown here is derived from an EMBL/GenBank/DDBJ whole genome shotgun (WGS) entry which is preliminary data.</text>
</comment>
<dbReference type="InterPro" id="IPR038257">
    <property type="entry name" value="CRISPR-assoc_Cas3_HD_sf"/>
</dbReference>
<accession>A0A0V7ZNN1</accession>
<evidence type="ECO:0000256" key="9">
    <source>
        <dbReference type="ARBA" id="ARBA00023118"/>
    </source>
</evidence>
<dbReference type="InterPro" id="IPR006474">
    <property type="entry name" value="Helicase_Cas3_CRISPR-ass_core"/>
</dbReference>
<dbReference type="PROSITE" id="PS51643">
    <property type="entry name" value="HD_CAS3"/>
    <property type="match status" value="1"/>
</dbReference>
<evidence type="ECO:0000256" key="2">
    <source>
        <dbReference type="ARBA" id="ARBA00009046"/>
    </source>
</evidence>
<evidence type="ECO:0000256" key="4">
    <source>
        <dbReference type="ARBA" id="ARBA00022723"/>
    </source>
</evidence>
<dbReference type="InterPro" id="IPR006483">
    <property type="entry name" value="CRISPR-assoc_Cas3_HD"/>
</dbReference>
<gene>
    <name evidence="12" type="ORF">BC008_24670</name>
</gene>
<name>A0A0V7ZNN1_9CYAN</name>
<dbReference type="NCBIfam" id="TIGR01587">
    <property type="entry name" value="cas3_core"/>
    <property type="match status" value="1"/>
</dbReference>
<dbReference type="GO" id="GO:0004518">
    <property type="term" value="F:nuclease activity"/>
    <property type="evidence" value="ECO:0007669"/>
    <property type="project" value="UniProtKB-KW"/>
</dbReference>
<organism evidence="12 13">
    <name type="scientific">Mastigocoleus testarum BC008</name>
    <dbReference type="NCBI Taxonomy" id="371196"/>
    <lineage>
        <taxon>Bacteria</taxon>
        <taxon>Bacillati</taxon>
        <taxon>Cyanobacteriota</taxon>
        <taxon>Cyanophyceae</taxon>
        <taxon>Nostocales</taxon>
        <taxon>Hapalosiphonaceae</taxon>
        <taxon>Mastigocoleus</taxon>
    </lineage>
</organism>
<dbReference type="GO" id="GO:0003724">
    <property type="term" value="F:RNA helicase activity"/>
    <property type="evidence" value="ECO:0007669"/>
    <property type="project" value="TreeGrafter"/>
</dbReference>
<evidence type="ECO:0000256" key="6">
    <source>
        <dbReference type="ARBA" id="ARBA00022801"/>
    </source>
</evidence>
<dbReference type="GO" id="GO:0005829">
    <property type="term" value="C:cytosol"/>
    <property type="evidence" value="ECO:0007669"/>
    <property type="project" value="TreeGrafter"/>
</dbReference>
<keyword evidence="5" id="KW-0547">Nucleotide-binding</keyword>
<feature type="domain" description="HD Cas3-type" evidence="11">
    <location>
        <begin position="491"/>
        <end position="708"/>
    </location>
</feature>
<dbReference type="RefSeq" id="WP_027845261.1">
    <property type="nucleotide sequence ID" value="NZ_LMTZ01000099.1"/>
</dbReference>
<evidence type="ECO:0000256" key="7">
    <source>
        <dbReference type="ARBA" id="ARBA00022806"/>
    </source>
</evidence>
<evidence type="ECO:0000256" key="8">
    <source>
        <dbReference type="ARBA" id="ARBA00022840"/>
    </source>
</evidence>
<dbReference type="SUPFAM" id="SSF52540">
    <property type="entry name" value="P-loop containing nucleoside triphosphate hydrolases"/>
    <property type="match status" value="1"/>
</dbReference>
<evidence type="ECO:0000313" key="12">
    <source>
        <dbReference type="EMBL" id="KST66169.1"/>
    </source>
</evidence>
<evidence type="ECO:0000256" key="1">
    <source>
        <dbReference type="ARBA" id="ARBA00006847"/>
    </source>
</evidence>
<dbReference type="InterPro" id="IPR050079">
    <property type="entry name" value="DEAD_box_RNA_helicase"/>
</dbReference>
<dbReference type="OrthoDB" id="9810236at2"/>
<dbReference type="EMBL" id="LMTZ01000099">
    <property type="protein sequence ID" value="KST66169.1"/>
    <property type="molecule type" value="Genomic_DNA"/>
</dbReference>
<comment type="similarity">
    <text evidence="10">Belongs to the DEAD box helicase family.</text>
</comment>
<dbReference type="InterPro" id="IPR054712">
    <property type="entry name" value="Cas3-like_dom"/>
</dbReference>
<dbReference type="Pfam" id="PF22590">
    <property type="entry name" value="Cas3-like_C_2"/>
    <property type="match status" value="1"/>
</dbReference>
<evidence type="ECO:0000256" key="5">
    <source>
        <dbReference type="ARBA" id="ARBA00022741"/>
    </source>
</evidence>
<evidence type="ECO:0000259" key="11">
    <source>
        <dbReference type="PROSITE" id="PS51643"/>
    </source>
</evidence>
<evidence type="ECO:0000256" key="10">
    <source>
        <dbReference type="ARBA" id="ARBA00038437"/>
    </source>
</evidence>
<dbReference type="GO" id="GO:0051607">
    <property type="term" value="P:defense response to virus"/>
    <property type="evidence" value="ECO:0007669"/>
    <property type="project" value="UniProtKB-KW"/>
</dbReference>
<dbReference type="InterPro" id="IPR001650">
    <property type="entry name" value="Helicase_C-like"/>
</dbReference>
<keyword evidence="7" id="KW-0347">Helicase</keyword>
<keyword evidence="9" id="KW-0051">Antiviral defense</keyword>
<dbReference type="Proteomes" id="UP000053372">
    <property type="component" value="Unassembled WGS sequence"/>
</dbReference>
<sequence>MKIIRIEENDLKAIEGNRKRLFRAVSEPLKAQTIWNDIYKQQRQRVIIICNTVSQAQGIYRDLQNLQQILDSDRQINITLLHSRFLPEHRAQKETYLREKFARNWSEQDNSTCEILISTQVIEAGINITCQVLHTQLAPMNSLLQRAGRCARFTGEVGEVLIYRKVEVSQDNHELADTDLYEWKDSSLDASIEKETEKENENPENIEKPKEKFLPYKKEICELTWEVLEAHTNLQANGISENINYHVGFRTEEEWINQVHSQEDLLNLKRIDNNRVEFESKYEAAVFRGDESSARDLIRHVDNRNVFTWEESALIDFDDDSEIDIQKLIPFSVPISTLCKALRDFKESLGFGDDWIFKRIETPKDKSQTYAQPVLSKIANRNFLLGCYRILVNPRYISYDEEIGLQIGVNIIGNGFKSPPKQDKLISNEYRYRMDTYIAHLGCMWKCWRKVFTTKILQNGDSVEVTYNSVRDELLVAGGNFIKTKILPEAEINQTEALFEILVFLAIFTHDLGKLQVKWQQVMRGWQDIAYRDFKGKNPHKYLLAHTDYNPSDDKQKAALKEFEKKNKRPNHAVESAFLTREILKKSLIPLLKEHFTEDKEQIKYFCYVVMMSAGRHHSAWSHGFTSENVAKLKPIELCSDSQQVIADSWKFMTRFLPDTLLLQEANLSKNIYKLKELDLNAFGTDEIEFLQLYSLVVRALRLCDQRAVQLI</sequence>
<proteinExistence type="inferred from homology"/>
<keyword evidence="6" id="KW-0378">Hydrolase</keyword>
<dbReference type="PANTHER" id="PTHR47959">
    <property type="entry name" value="ATP-DEPENDENT RNA HELICASE RHLE-RELATED"/>
    <property type="match status" value="1"/>
</dbReference>
<reference evidence="12 13" key="1">
    <citation type="journal article" date="2015" name="Genome Announc.">
        <title>Draft Genome of the Euendolithic (true boring) Cyanobacterium Mastigocoleus testarum strain BC008.</title>
        <authorList>
            <person name="Guida B.S."/>
            <person name="Garcia-Pichel F."/>
        </authorList>
    </citation>
    <scope>NUCLEOTIDE SEQUENCE [LARGE SCALE GENOMIC DNA]</scope>
    <source>
        <strain evidence="12 13">BC008</strain>
    </source>
</reference>
<dbReference type="InterPro" id="IPR027417">
    <property type="entry name" value="P-loop_NTPase"/>
</dbReference>
<keyword evidence="8" id="KW-0067">ATP-binding</keyword>
<dbReference type="GO" id="GO:0005524">
    <property type="term" value="F:ATP binding"/>
    <property type="evidence" value="ECO:0007669"/>
    <property type="project" value="UniProtKB-KW"/>
</dbReference>
<keyword evidence="13" id="KW-1185">Reference proteome</keyword>
<dbReference type="GO" id="GO:0016787">
    <property type="term" value="F:hydrolase activity"/>
    <property type="evidence" value="ECO:0007669"/>
    <property type="project" value="UniProtKB-KW"/>
</dbReference>